<dbReference type="InterPro" id="IPR047757">
    <property type="entry name" value="AfsA-like"/>
</dbReference>
<evidence type="ECO:0000259" key="1">
    <source>
        <dbReference type="Pfam" id="PF03756"/>
    </source>
</evidence>
<dbReference type="InterPro" id="IPR005509">
    <property type="entry name" value="AfsA_hotdog_dom"/>
</dbReference>
<comment type="caution">
    <text evidence="2">The sequence shown here is derived from an EMBL/GenBank/DDBJ whole genome shotgun (WGS) entry which is preliminary data.</text>
</comment>
<organism evidence="2 3">
    <name type="scientific">Kutzneria buriramensis</name>
    <dbReference type="NCBI Taxonomy" id="1045776"/>
    <lineage>
        <taxon>Bacteria</taxon>
        <taxon>Bacillati</taxon>
        <taxon>Actinomycetota</taxon>
        <taxon>Actinomycetes</taxon>
        <taxon>Pseudonocardiales</taxon>
        <taxon>Pseudonocardiaceae</taxon>
        <taxon>Kutzneria</taxon>
    </lineage>
</organism>
<dbReference type="OrthoDB" id="7838374at2"/>
<dbReference type="Proteomes" id="UP000256269">
    <property type="component" value="Unassembled WGS sequence"/>
</dbReference>
<dbReference type="AlphaFoldDB" id="A0A3E0GY67"/>
<name>A0A3E0GY67_9PSEU</name>
<reference evidence="2 3" key="1">
    <citation type="submission" date="2018-08" db="EMBL/GenBank/DDBJ databases">
        <title>Genomic Encyclopedia of Archaeal and Bacterial Type Strains, Phase II (KMG-II): from individual species to whole genera.</title>
        <authorList>
            <person name="Goeker M."/>
        </authorList>
    </citation>
    <scope>NUCLEOTIDE SEQUENCE [LARGE SCALE GENOMIC DNA]</scope>
    <source>
        <strain evidence="2 3">DSM 45791</strain>
    </source>
</reference>
<dbReference type="Pfam" id="PF03756">
    <property type="entry name" value="AfsA"/>
    <property type="match status" value="2"/>
</dbReference>
<feature type="domain" description="A-factor biosynthesis hotdog" evidence="1">
    <location>
        <begin position="14"/>
        <end position="131"/>
    </location>
</feature>
<evidence type="ECO:0000313" key="3">
    <source>
        <dbReference type="Proteomes" id="UP000256269"/>
    </source>
</evidence>
<sequence>MHRLTFSRTVPRELVHRASVAEVFVTSLVERGGQIAVGVQLPRSHAFYRDSVTGHHDPVAFVEAGRQACLAVAHQCFRVPPEARFVLRRFELRVHDPDGLAVTGAPCDAILHCQVVRRFTHDEQLCGLHLRHRFEIDGSHVLTADFAFSWVLEHEWAAVRGTIEPLRTSPPPARCAAAVVGRSCARNVVIGPPHIDGVFARAAVVVDTGHPTLFDHPVDHTPGMVLVEAVRQLATACAAVSANLGFGLVTALRCRFSDFTELGAEAICHCQLGAVQTVGDAREVDAWCWIDQSGSAVADAQLRMRFPVTADAEQTDFAARTC</sequence>
<gene>
    <name evidence="2" type="ORF">BCF44_119145</name>
</gene>
<proteinExistence type="predicted"/>
<dbReference type="EMBL" id="QUNO01000019">
    <property type="protein sequence ID" value="REH34869.1"/>
    <property type="molecule type" value="Genomic_DNA"/>
</dbReference>
<dbReference type="GO" id="GO:0016740">
    <property type="term" value="F:transferase activity"/>
    <property type="evidence" value="ECO:0007669"/>
    <property type="project" value="InterPro"/>
</dbReference>
<dbReference type="NCBIfam" id="NF041195">
    <property type="entry name" value="ScbA_BarX_GamBu"/>
    <property type="match status" value="1"/>
</dbReference>
<evidence type="ECO:0000313" key="2">
    <source>
        <dbReference type="EMBL" id="REH34869.1"/>
    </source>
</evidence>
<feature type="domain" description="A-factor biosynthesis hotdog" evidence="1">
    <location>
        <begin position="180"/>
        <end position="305"/>
    </location>
</feature>
<protein>
    <submittedName>
        <fullName evidence="2">A-factor biosynthesis hotdog protein</fullName>
    </submittedName>
</protein>
<dbReference type="RefSeq" id="WP_116180262.1">
    <property type="nucleotide sequence ID" value="NZ_CP144375.1"/>
</dbReference>
<accession>A0A3E0GY67</accession>
<keyword evidence="3" id="KW-1185">Reference proteome</keyword>